<protein>
    <submittedName>
        <fullName evidence="1">Uncharacterized protein</fullName>
    </submittedName>
</protein>
<dbReference type="EMBL" id="JARJLG010000343">
    <property type="protein sequence ID" value="KAJ7715729.1"/>
    <property type="molecule type" value="Genomic_DNA"/>
</dbReference>
<proteinExistence type="predicted"/>
<reference evidence="1" key="1">
    <citation type="submission" date="2023-03" db="EMBL/GenBank/DDBJ databases">
        <title>Massive genome expansion in bonnet fungi (Mycena s.s.) driven by repeated elements and novel gene families across ecological guilds.</title>
        <authorList>
            <consortium name="Lawrence Berkeley National Laboratory"/>
            <person name="Harder C.B."/>
            <person name="Miyauchi S."/>
            <person name="Viragh M."/>
            <person name="Kuo A."/>
            <person name="Thoen E."/>
            <person name="Andreopoulos B."/>
            <person name="Lu D."/>
            <person name="Skrede I."/>
            <person name="Drula E."/>
            <person name="Henrissat B."/>
            <person name="Morin E."/>
            <person name="Kohler A."/>
            <person name="Barry K."/>
            <person name="LaButti K."/>
            <person name="Morin E."/>
            <person name="Salamov A."/>
            <person name="Lipzen A."/>
            <person name="Mereny Z."/>
            <person name="Hegedus B."/>
            <person name="Baldrian P."/>
            <person name="Stursova M."/>
            <person name="Weitz H."/>
            <person name="Taylor A."/>
            <person name="Grigoriev I.V."/>
            <person name="Nagy L.G."/>
            <person name="Martin F."/>
            <person name="Kauserud H."/>
        </authorList>
    </citation>
    <scope>NUCLEOTIDE SEQUENCE</scope>
    <source>
        <strain evidence="1">CBHHK188m</strain>
    </source>
</reference>
<evidence type="ECO:0000313" key="2">
    <source>
        <dbReference type="Proteomes" id="UP001215280"/>
    </source>
</evidence>
<gene>
    <name evidence="1" type="ORF">DFH07DRAFT_785566</name>
</gene>
<comment type="caution">
    <text evidence="1">The sequence shown here is derived from an EMBL/GenBank/DDBJ whole genome shotgun (WGS) entry which is preliminary data.</text>
</comment>
<name>A0AAD7HAB3_9AGAR</name>
<accession>A0AAD7HAB3</accession>
<sequence length="396" mass="44118">MPNEGNGASEASVRRNTVRRLKPPWNDLILREISFSLLRKGLKRAELVALINRQLNRWPLPRGKLSKVNMPELRAKLLDPALGFTTTNTPLPAGQPMDVELNAAEGRGTSHELMKEIQLLIDDLRPMNAINTFQRVKVHAVDSESCEEGEWRANAREIISALQNSNGRLSGSGRIGVPAPFNPSYTEFFVQMVATEPIETLVFEPQCLIIPRSNRLNLRVHRINSGNEPKEPEIELGSPIGSTPIPAPAPVASASGTAKSTPTELELNWLKNTIRKRPDYATFEANHNKILQNIDRVKYWRFAFAEDKQLHKSSYPSEISSSKVSKAAIHAALQMQTTALAEAIQMVRIIDLYTTEGANFSAEVALEIGKSDQEDPKATVLKAFLLNWEKTHPIEL</sequence>
<keyword evidence="2" id="KW-1185">Reference proteome</keyword>
<dbReference type="AlphaFoldDB" id="A0AAD7HAB3"/>
<dbReference type="Proteomes" id="UP001215280">
    <property type="component" value="Unassembled WGS sequence"/>
</dbReference>
<evidence type="ECO:0000313" key="1">
    <source>
        <dbReference type="EMBL" id="KAJ7715729.1"/>
    </source>
</evidence>
<organism evidence="1 2">
    <name type="scientific">Mycena maculata</name>
    <dbReference type="NCBI Taxonomy" id="230809"/>
    <lineage>
        <taxon>Eukaryota</taxon>
        <taxon>Fungi</taxon>
        <taxon>Dikarya</taxon>
        <taxon>Basidiomycota</taxon>
        <taxon>Agaricomycotina</taxon>
        <taxon>Agaricomycetes</taxon>
        <taxon>Agaricomycetidae</taxon>
        <taxon>Agaricales</taxon>
        <taxon>Marasmiineae</taxon>
        <taxon>Mycenaceae</taxon>
        <taxon>Mycena</taxon>
    </lineage>
</organism>